<gene>
    <name evidence="2" type="ORF">BDFB_007922</name>
</gene>
<evidence type="ECO:0000256" key="1">
    <source>
        <dbReference type="SAM" id="MobiDB-lite"/>
    </source>
</evidence>
<protein>
    <recommendedName>
        <fullName evidence="4">Pkinase domain containing protein</fullName>
    </recommendedName>
</protein>
<feature type="region of interest" description="Disordered" evidence="1">
    <location>
        <begin position="68"/>
        <end position="98"/>
    </location>
</feature>
<organism evidence="2 3">
    <name type="scientific">Asbolus verrucosus</name>
    <name type="common">Desert ironclad beetle</name>
    <dbReference type="NCBI Taxonomy" id="1661398"/>
    <lineage>
        <taxon>Eukaryota</taxon>
        <taxon>Metazoa</taxon>
        <taxon>Ecdysozoa</taxon>
        <taxon>Arthropoda</taxon>
        <taxon>Hexapoda</taxon>
        <taxon>Insecta</taxon>
        <taxon>Pterygota</taxon>
        <taxon>Neoptera</taxon>
        <taxon>Endopterygota</taxon>
        <taxon>Coleoptera</taxon>
        <taxon>Polyphaga</taxon>
        <taxon>Cucujiformia</taxon>
        <taxon>Tenebrionidae</taxon>
        <taxon>Pimeliinae</taxon>
        <taxon>Asbolus</taxon>
    </lineage>
</organism>
<sequence>YPSTGPDSAPEDADGRAVELPQHDLDVPSRDLLLRLLRVQPSARLRSLRALQTIAFYKGFDFEEVRQKRVKPNDLLPPQPPEGSEEFPDFDESFDTVL</sequence>
<name>A0A482W4E7_ASBVE</name>
<feature type="non-terminal residue" evidence="2">
    <location>
        <position position="1"/>
    </location>
</feature>
<dbReference type="STRING" id="1661398.A0A482W4E7"/>
<proteinExistence type="predicted"/>
<dbReference type="Proteomes" id="UP000292052">
    <property type="component" value="Unassembled WGS sequence"/>
</dbReference>
<dbReference type="AlphaFoldDB" id="A0A482W4E7"/>
<keyword evidence="3" id="KW-1185">Reference proteome</keyword>
<evidence type="ECO:0000313" key="2">
    <source>
        <dbReference type="EMBL" id="RZC39643.1"/>
    </source>
</evidence>
<dbReference type="OrthoDB" id="3205605at2759"/>
<evidence type="ECO:0008006" key="4">
    <source>
        <dbReference type="Google" id="ProtNLM"/>
    </source>
</evidence>
<feature type="compositionally biased region" description="Basic and acidic residues" evidence="1">
    <location>
        <begin position="13"/>
        <end position="23"/>
    </location>
</feature>
<evidence type="ECO:0000313" key="3">
    <source>
        <dbReference type="Proteomes" id="UP000292052"/>
    </source>
</evidence>
<feature type="region of interest" description="Disordered" evidence="1">
    <location>
        <begin position="1"/>
        <end position="23"/>
    </location>
</feature>
<accession>A0A482W4E7</accession>
<feature type="compositionally biased region" description="Acidic residues" evidence="1">
    <location>
        <begin position="83"/>
        <end position="98"/>
    </location>
</feature>
<dbReference type="EMBL" id="QDEB01032378">
    <property type="protein sequence ID" value="RZC39643.1"/>
    <property type="molecule type" value="Genomic_DNA"/>
</dbReference>
<comment type="caution">
    <text evidence="2">The sequence shown here is derived from an EMBL/GenBank/DDBJ whole genome shotgun (WGS) entry which is preliminary data.</text>
</comment>
<reference evidence="2 3" key="1">
    <citation type="submission" date="2017-03" db="EMBL/GenBank/DDBJ databases">
        <title>Genome of the blue death feigning beetle - Asbolus verrucosus.</title>
        <authorList>
            <person name="Rider S.D."/>
        </authorList>
    </citation>
    <scope>NUCLEOTIDE SEQUENCE [LARGE SCALE GENOMIC DNA]</scope>
    <source>
        <strain evidence="2">Butters</strain>
        <tissue evidence="2">Head and leg muscle</tissue>
    </source>
</reference>